<dbReference type="Proteomes" id="UP000643405">
    <property type="component" value="Unassembled WGS sequence"/>
</dbReference>
<dbReference type="InterPro" id="IPR018490">
    <property type="entry name" value="cNMP-bd_dom_sf"/>
</dbReference>
<comment type="caution">
    <text evidence="5">The sequence shown here is derived from an EMBL/GenBank/DDBJ whole genome shotgun (WGS) entry which is preliminary data.</text>
</comment>
<reference evidence="5" key="1">
    <citation type="submission" date="2020-09" db="EMBL/GenBank/DDBJ databases">
        <title>Genome seq and assembly of Tianweitania sp.</title>
        <authorList>
            <person name="Chhetri G."/>
        </authorList>
    </citation>
    <scope>NUCLEOTIDE SEQUENCE</scope>
    <source>
        <strain evidence="5">Rool2</strain>
    </source>
</reference>
<dbReference type="CDD" id="cd00038">
    <property type="entry name" value="CAP_ED"/>
    <property type="match status" value="1"/>
</dbReference>
<proteinExistence type="predicted"/>
<evidence type="ECO:0000256" key="3">
    <source>
        <dbReference type="ARBA" id="ARBA00023163"/>
    </source>
</evidence>
<evidence type="ECO:0000259" key="4">
    <source>
        <dbReference type="PROSITE" id="PS51063"/>
    </source>
</evidence>
<keyword evidence="1" id="KW-0805">Transcription regulation</keyword>
<dbReference type="SUPFAM" id="SSF46785">
    <property type="entry name" value="Winged helix' DNA-binding domain"/>
    <property type="match status" value="1"/>
</dbReference>
<dbReference type="SUPFAM" id="SSF51206">
    <property type="entry name" value="cAMP-binding domain-like"/>
    <property type="match status" value="1"/>
</dbReference>
<dbReference type="GO" id="GO:0003677">
    <property type="term" value="F:DNA binding"/>
    <property type="evidence" value="ECO:0007669"/>
    <property type="project" value="UniProtKB-KW"/>
</dbReference>
<dbReference type="EMBL" id="JACVVX010000003">
    <property type="protein sequence ID" value="MBD0415216.1"/>
    <property type="molecule type" value="Genomic_DNA"/>
</dbReference>
<dbReference type="InterPro" id="IPR036390">
    <property type="entry name" value="WH_DNA-bd_sf"/>
</dbReference>
<evidence type="ECO:0000313" key="6">
    <source>
        <dbReference type="Proteomes" id="UP000643405"/>
    </source>
</evidence>
<dbReference type="RefSeq" id="WP_188164654.1">
    <property type="nucleotide sequence ID" value="NZ_JACVVX010000003.1"/>
</dbReference>
<evidence type="ECO:0000313" key="5">
    <source>
        <dbReference type="EMBL" id="MBD0415216.1"/>
    </source>
</evidence>
<dbReference type="AlphaFoldDB" id="A0A8J6PV25"/>
<keyword evidence="3" id="KW-0804">Transcription</keyword>
<dbReference type="InterPro" id="IPR000595">
    <property type="entry name" value="cNMP-bd_dom"/>
</dbReference>
<name>A0A8J6PV25_9HYPH</name>
<feature type="domain" description="HTH crp-type" evidence="4">
    <location>
        <begin position="148"/>
        <end position="222"/>
    </location>
</feature>
<evidence type="ECO:0000256" key="2">
    <source>
        <dbReference type="ARBA" id="ARBA00023125"/>
    </source>
</evidence>
<keyword evidence="6" id="KW-1185">Reference proteome</keyword>
<dbReference type="InterPro" id="IPR014710">
    <property type="entry name" value="RmlC-like_jellyroll"/>
</dbReference>
<dbReference type="GO" id="GO:0006355">
    <property type="term" value="P:regulation of DNA-templated transcription"/>
    <property type="evidence" value="ECO:0007669"/>
    <property type="project" value="InterPro"/>
</dbReference>
<dbReference type="Gene3D" id="2.60.120.10">
    <property type="entry name" value="Jelly Rolls"/>
    <property type="match status" value="1"/>
</dbReference>
<dbReference type="InterPro" id="IPR036388">
    <property type="entry name" value="WH-like_DNA-bd_sf"/>
</dbReference>
<keyword evidence="2" id="KW-0238">DNA-binding</keyword>
<dbReference type="Pfam" id="PF13545">
    <property type="entry name" value="HTH_Crp_2"/>
    <property type="match status" value="1"/>
</dbReference>
<accession>A0A8J6PV25</accession>
<protein>
    <submittedName>
        <fullName evidence="5">Crp/Fnr family transcriptional regulator</fullName>
    </submittedName>
</protein>
<dbReference type="SMART" id="SM00419">
    <property type="entry name" value="HTH_CRP"/>
    <property type="match status" value="1"/>
</dbReference>
<dbReference type="PROSITE" id="PS51063">
    <property type="entry name" value="HTH_CRP_2"/>
    <property type="match status" value="1"/>
</dbReference>
<evidence type="ECO:0000256" key="1">
    <source>
        <dbReference type="ARBA" id="ARBA00023015"/>
    </source>
</evidence>
<sequence>MSTAIHLLCQYLSHRDVITGEERDILLSLPQRTVLFQKGAEIVAEGSRPDNSCFIYSGWTARAVHGRNGARQLTALHVAGDFVDLHALVLKQMDHSVVALSECVAVFIPHESLRAITEQAPHLTRLLWMSTTIDAAIQRKMTALIGRHTPAERLAHLMCEVYLRLEAIGHIKNRTFRFPLTQSEIADLLGLSLVHTNRTIRDLRATNWIIWEQFDVTIPDFAKLAKFAGFDSNYLNLRVESR</sequence>
<dbReference type="Gene3D" id="1.10.10.10">
    <property type="entry name" value="Winged helix-like DNA-binding domain superfamily/Winged helix DNA-binding domain"/>
    <property type="match status" value="1"/>
</dbReference>
<dbReference type="InterPro" id="IPR012318">
    <property type="entry name" value="HTH_CRP"/>
</dbReference>
<organism evidence="5 6">
    <name type="scientific">Oryzicola mucosus</name>
    <dbReference type="NCBI Taxonomy" id="2767425"/>
    <lineage>
        <taxon>Bacteria</taxon>
        <taxon>Pseudomonadati</taxon>
        <taxon>Pseudomonadota</taxon>
        <taxon>Alphaproteobacteria</taxon>
        <taxon>Hyphomicrobiales</taxon>
        <taxon>Phyllobacteriaceae</taxon>
        <taxon>Oryzicola</taxon>
    </lineage>
</organism>
<dbReference type="Pfam" id="PF00027">
    <property type="entry name" value="cNMP_binding"/>
    <property type="match status" value="1"/>
</dbReference>
<gene>
    <name evidence="5" type="ORF">ICI42_11175</name>
</gene>